<protein>
    <submittedName>
        <fullName evidence="6">Pyridoxal-phosphate dependent enzyme</fullName>
    </submittedName>
</protein>
<feature type="compositionally biased region" description="Low complexity" evidence="4">
    <location>
        <begin position="1"/>
        <end position="41"/>
    </location>
</feature>
<dbReference type="Gene3D" id="3.40.50.1100">
    <property type="match status" value="2"/>
</dbReference>
<evidence type="ECO:0000259" key="5">
    <source>
        <dbReference type="Pfam" id="PF00291"/>
    </source>
</evidence>
<proteinExistence type="inferred from homology"/>
<reference evidence="6 7" key="1">
    <citation type="submission" date="2024-09" db="EMBL/GenBank/DDBJ databases">
        <authorList>
            <person name="Lee S.D."/>
        </authorList>
    </citation>
    <scope>NUCLEOTIDE SEQUENCE [LARGE SCALE GENOMIC DNA]</scope>
    <source>
        <strain evidence="6 7">N1-5</strain>
    </source>
</reference>
<dbReference type="Proteomes" id="UP001592528">
    <property type="component" value="Unassembled WGS sequence"/>
</dbReference>
<dbReference type="SUPFAM" id="SSF53686">
    <property type="entry name" value="Tryptophan synthase beta subunit-like PLP-dependent enzymes"/>
    <property type="match status" value="1"/>
</dbReference>
<evidence type="ECO:0000313" key="7">
    <source>
        <dbReference type="Proteomes" id="UP001592528"/>
    </source>
</evidence>
<name>A0ABV6UE98_9ACTN</name>
<dbReference type="PANTHER" id="PTHR43780:SF2">
    <property type="entry name" value="1-AMINOCYCLOPROPANE-1-CARBOXYLATE DEAMINASE-RELATED"/>
    <property type="match status" value="1"/>
</dbReference>
<dbReference type="PANTHER" id="PTHR43780">
    <property type="entry name" value="1-AMINOCYCLOPROPANE-1-CARBOXYLATE DEAMINASE-RELATED"/>
    <property type="match status" value="1"/>
</dbReference>
<comment type="similarity">
    <text evidence="2">Belongs to the ACC deaminase/D-cysteine desulfhydrase family.</text>
</comment>
<comment type="cofactor">
    <cofactor evidence="1">
        <name>pyridoxal 5'-phosphate</name>
        <dbReference type="ChEBI" id="CHEBI:597326"/>
    </cofactor>
</comment>
<evidence type="ECO:0000256" key="2">
    <source>
        <dbReference type="ARBA" id="ARBA00008639"/>
    </source>
</evidence>
<dbReference type="InterPro" id="IPR036052">
    <property type="entry name" value="TrpB-like_PALP_sf"/>
</dbReference>
<organism evidence="6 7">
    <name type="scientific">Streptacidiphilus cavernicola</name>
    <dbReference type="NCBI Taxonomy" id="3342716"/>
    <lineage>
        <taxon>Bacteria</taxon>
        <taxon>Bacillati</taxon>
        <taxon>Actinomycetota</taxon>
        <taxon>Actinomycetes</taxon>
        <taxon>Kitasatosporales</taxon>
        <taxon>Streptomycetaceae</taxon>
        <taxon>Streptacidiphilus</taxon>
    </lineage>
</organism>
<feature type="region of interest" description="Disordered" evidence="4">
    <location>
        <begin position="1"/>
        <end position="45"/>
    </location>
</feature>
<keyword evidence="7" id="KW-1185">Reference proteome</keyword>
<dbReference type="EMBL" id="JBHEZZ010000001">
    <property type="protein sequence ID" value="MFC1399783.1"/>
    <property type="molecule type" value="Genomic_DNA"/>
</dbReference>
<dbReference type="Pfam" id="PF00291">
    <property type="entry name" value="PALP"/>
    <property type="match status" value="1"/>
</dbReference>
<feature type="domain" description="Tryptophan synthase beta chain-like PALP" evidence="5">
    <location>
        <begin position="40"/>
        <end position="323"/>
    </location>
</feature>
<gene>
    <name evidence="6" type="ORF">ACEZDJ_00550</name>
</gene>
<evidence type="ECO:0000256" key="4">
    <source>
        <dbReference type="SAM" id="MobiDB-lite"/>
    </source>
</evidence>
<sequence>MSPTGPAGPISPTGPAGPTSPTGPANPTGPTNPTGPGRSPSPLQPLADERLSAAGVRLLLKRDDLLHPSVPGNKWRKLMPNLAEARAAGLDAVLTFGGAYSNHLRATAAAGQEAGLRTIGVVRGDELADRPLNPSLAQASAWGMELDFMDRARWRRRMSAEVLAELQDRHGPALVVPEGGSNAAGVRGCLPLGRELAESEAELVCVSVGTGGTLAGLAAGLTPHQQAIGYAALGHAPLTGETAALQLAAFGRHTGNWRIDTGHTFGGYGRSTPELRAFADDFRARHGISLDLSYEAKALHGVFAGLRDGTFRRGTTVAMVLAG</sequence>
<dbReference type="InterPro" id="IPR027278">
    <property type="entry name" value="ACCD_DCysDesulf"/>
</dbReference>
<evidence type="ECO:0000256" key="1">
    <source>
        <dbReference type="ARBA" id="ARBA00001933"/>
    </source>
</evidence>
<evidence type="ECO:0000313" key="6">
    <source>
        <dbReference type="EMBL" id="MFC1399783.1"/>
    </source>
</evidence>
<dbReference type="PIRSF" id="PIRSF006278">
    <property type="entry name" value="ACCD_DCysDesulf"/>
    <property type="match status" value="1"/>
</dbReference>
<comment type="caution">
    <text evidence="6">The sequence shown here is derived from an EMBL/GenBank/DDBJ whole genome shotgun (WGS) entry which is preliminary data.</text>
</comment>
<accession>A0ABV6UE98</accession>
<evidence type="ECO:0000256" key="3">
    <source>
        <dbReference type="ARBA" id="ARBA00022898"/>
    </source>
</evidence>
<keyword evidence="3" id="KW-0663">Pyridoxal phosphate</keyword>
<dbReference type="InterPro" id="IPR001926">
    <property type="entry name" value="TrpB-like_PALP"/>
</dbReference>
<dbReference type="RefSeq" id="WP_269665025.1">
    <property type="nucleotide sequence ID" value="NZ_JBHEZZ010000001.1"/>
</dbReference>